<comment type="cofactor">
    <cofactor evidence="2">
        <name>Mg(2+)</name>
        <dbReference type="ChEBI" id="CHEBI:18420"/>
    </cofactor>
</comment>
<feature type="transmembrane region" description="Helical" evidence="18">
    <location>
        <begin position="417"/>
        <end position="434"/>
    </location>
</feature>
<dbReference type="InterPro" id="IPR008969">
    <property type="entry name" value="CarboxyPept-like_regulatory"/>
</dbReference>
<dbReference type="SUPFAM" id="SSF117074">
    <property type="entry name" value="Hypothetical protein PA1324"/>
    <property type="match status" value="1"/>
</dbReference>
<feature type="transmembrane region" description="Helical" evidence="18">
    <location>
        <begin position="2087"/>
        <end position="2107"/>
    </location>
</feature>
<keyword evidence="11" id="KW-0460">Magnesium</keyword>
<feature type="transmembrane region" description="Helical" evidence="18">
    <location>
        <begin position="167"/>
        <end position="186"/>
    </location>
</feature>
<dbReference type="Pfam" id="PF13620">
    <property type="entry name" value="CarboxypepD_reg"/>
    <property type="match status" value="2"/>
</dbReference>
<evidence type="ECO:0000256" key="14">
    <source>
        <dbReference type="ARBA" id="ARBA00023211"/>
    </source>
</evidence>
<evidence type="ECO:0000256" key="9">
    <source>
        <dbReference type="ARBA" id="ARBA00022692"/>
    </source>
</evidence>
<dbReference type="EC" id="2.4.99.21" evidence="6"/>
<evidence type="ECO:0000256" key="10">
    <source>
        <dbReference type="ARBA" id="ARBA00022723"/>
    </source>
</evidence>
<keyword evidence="10" id="KW-0479">Metal-binding</keyword>
<dbReference type="Pfam" id="PF02516">
    <property type="entry name" value="STT3"/>
    <property type="match status" value="1"/>
</dbReference>
<dbReference type="UniPathway" id="UPA00378"/>
<feature type="transmembrane region" description="Helical" evidence="18">
    <location>
        <begin position="344"/>
        <end position="369"/>
    </location>
</feature>
<evidence type="ECO:0000256" key="15">
    <source>
        <dbReference type="ARBA" id="ARBA00030679"/>
    </source>
</evidence>
<keyword evidence="21" id="KW-1185">Reference proteome</keyword>
<dbReference type="InterPro" id="IPR003674">
    <property type="entry name" value="Oligo_trans_STT3"/>
</dbReference>
<dbReference type="Proteomes" id="UP000014070">
    <property type="component" value="Chromosome"/>
</dbReference>
<evidence type="ECO:0000256" key="6">
    <source>
        <dbReference type="ARBA" id="ARBA00012602"/>
    </source>
</evidence>
<comment type="pathway">
    <text evidence="4">Protein modification; protein glycosylation.</text>
</comment>
<sequence>MESDEGKPAERLRWDLKRPNRGNTSSSHGFKDWLRGRWSAVLILVAIIFLALFVRSYFGYSTSVDGGFLIAGGYDAYLHQHIIEYINSQHSHLLWDGAFNYPIGMDNPIPPLYDWSVAITGQVISAITGMAVNDASAYALLFSSAIWGALACIPIYLIGKTLLDRKVGLMAAFLYAIMSGSIIKTVFSEADYFGMALFFATFALYFMIRSLQSSKASNVVGSWKSGFKEHLNNKRSLIFAVMAGTCLAAVAFMWTGYTYLVSIILIYFLVQAFINRFKNTDLTGEFISMVVMLGVTFLFIAPLYYQLGFMSTFTPAFLLFLGTIVIGLIAIFSKELPWILSIPVMLVVLVVGLVAVHFVWPGLLSSVLFGVDYSIFNTISLSNESFSKYVLSFGAVTFWLALIGAAWAILKIRKSASSVLVFSAVAAVLSMYLATVSSGFIYLATPVFAIASAWVLGYIINKLHFEEISRNIVGFWSNPLHNLRKVFNLKHVVGVLFIVVMILVPNAWGAVDAAIPYSDKAEYDEGVFDAMPDFLHPSGIDSYDDLSSLWYLGAFSYYLTLSDSYLAQALDWLAGQDIEIVNIGDKPAVMVWNGYGPQVVQNGSHPVLSSQMYTDAEFTSAFLTAKSEDEGIALLVIRALEYDYSEHNGFSSEIRNILGEDLANKLTDIFEHPSNYIQTVLDDPDTYGHRTNDLSAINAKYAVAAHELASSDDLIQIYSDIKNATNLDFGYFMFDSSIFPLGYQSQGVLYVAASLSDYVLDSYTGAPTDFYTISAYVYNPSTSSISIVDVNDIPSGYTVLSYVLSYTDTFYNSILYKSYMGSSGASGNPGMGLAHFKQVYHTAYYNPYVLADDADDAAEAEFNKHWKVISLEEAKNIQEKIDAGEWKDPETGETGTVDLTRYTNSGGAVILDYYNGAVLKGTVTSEIDGLPLEGVHVSAVDDMGIVHQTVETDENGEYTLYLPYGDSDDDWNGVEVVYSIGSIDSKTGLGSQELDRIAYRVTYKQAMWEEEFEADGDNQVYASPVTGKLFWDLDGNGRFDGNDEVIADHDVTLSQSDSSDSSKTVFTSTVKTDENGNYSFVAAPGSDYALISTVDGHEYSYSSSFNVKLGANYDLDIAVKALSVSGTVKLDNGSSAQNLELALLNTSTGKIYSAHTDNNGVFTFEKVPVGTYKLIAEGMDIGTQVVEVNSQPVSGLELTVKDYTTVSGSITGGESEKTLWIESKDGVYSAEIQTTGSFTLTLPKDTEYSVYAYSGDKAYFGTLSTKDFSGSYNIDLRDATVHEGVVKNNGSIQEDATLLVMGSNGAYHKLTTDKDGKFSVLLPNGSYKVYASSGSSFYWGSLNDEINLKADGISLTGTVKDGSTAIPGATVSVSKDGHTLFTTTDGDGKFTLPVPSGDYKVTIKAYGYSDYTKDVKSSSPSMSTISMTSEKVTVTGHVTGVPADTSINFKPSSGSSETVKVQTGGSYSVDLSPGTYTVTIESNITENESKYYYSDSLTVGAGAYTVYDIDVPIVYNTTVELTGVGEIKSGSIKFFGTENKSVSTGSSLTSSVYLAPGSYTVYASVKDDDNKQYAAIATMNVSSSGRQTLALSEATEITGSLKDSSQTVTAYITDSAGHRIETSIEKGSLTTLYLPTGNYRLSLEYHSLDSDSGKYISYSADQNFTVGTSKVTLEINLSKSDYLAHVSGTTNLNWTNYQIIALSDSATERDSYNVEFSNGRYSVDLAPGLYSLYAVNNGSVYMGTFEVSADGDTTMNVVLETGKTVTLRLNNAPSGVTLTVSDGAKYIFRNASASNTLVLPNGEYLVEATAQTTSGGITNVYSAYTGFSVGDDGSSTVDVNMQLQKRGSYTVNTGASQTISAGSTATFNVSITNTGNVDDEYKLTSTAGEDWKVTIDRETISIAAGQTGTFRVTVETPEGALVDHDPVMLNIKSLGKVGAGESSVELEVKINPTYNAPKITVEQVTSDGSTVKFNFKVENAGNTTDSYKVELLNKSEIESAGWTVKLGSETISDLEAGKVKTVEVTLERGENARNDVSVNLRVTSENDSSKVANESAKMSTADLTVDGDTINEGSGASDSAPAMPNSMWIVIALIVLLLVAIVIVNVNKGVFGRRRKR</sequence>
<organism evidence="20 21">
    <name type="scientific">Methanomassiliicoccus intestinalis (strain Issoire-Mx1)</name>
    <dbReference type="NCBI Taxonomy" id="1295009"/>
    <lineage>
        <taxon>Archaea</taxon>
        <taxon>Methanobacteriati</taxon>
        <taxon>Thermoplasmatota</taxon>
        <taxon>Thermoplasmata</taxon>
        <taxon>Methanomassiliicoccales</taxon>
        <taxon>Methanomassiliicoccaceae</taxon>
        <taxon>Methanomassiliicoccus</taxon>
    </lineage>
</organism>
<comment type="similarity">
    <text evidence="5">Belongs to the STT3 family.</text>
</comment>
<accession>R9T966</accession>
<proteinExistence type="inferred from homology"/>
<feature type="transmembrane region" description="Helical" evidence="18">
    <location>
        <begin position="137"/>
        <end position="158"/>
    </location>
</feature>
<dbReference type="InParanoid" id="R9T966"/>
<evidence type="ECO:0000256" key="12">
    <source>
        <dbReference type="ARBA" id="ARBA00022989"/>
    </source>
</evidence>
<dbReference type="Gene3D" id="2.60.40.10">
    <property type="entry name" value="Immunoglobulins"/>
    <property type="match status" value="2"/>
</dbReference>
<dbReference type="GeneID" id="41324296"/>
<feature type="transmembrane region" description="Helical" evidence="18">
    <location>
        <begin position="492"/>
        <end position="511"/>
    </location>
</feature>
<keyword evidence="9 18" id="KW-0812">Transmembrane</keyword>
<dbReference type="SUPFAM" id="SSF49478">
    <property type="entry name" value="Cna protein B-type domain"/>
    <property type="match status" value="1"/>
</dbReference>
<keyword evidence="7" id="KW-0328">Glycosyltransferase</keyword>
<evidence type="ECO:0000256" key="17">
    <source>
        <dbReference type="SAM" id="MobiDB-lite"/>
    </source>
</evidence>
<feature type="transmembrane region" description="Helical" evidence="18">
    <location>
        <begin position="192"/>
        <end position="208"/>
    </location>
</feature>
<evidence type="ECO:0000256" key="7">
    <source>
        <dbReference type="ARBA" id="ARBA00022676"/>
    </source>
</evidence>
<evidence type="ECO:0000256" key="18">
    <source>
        <dbReference type="SAM" id="Phobius"/>
    </source>
</evidence>
<dbReference type="InterPro" id="IPR013783">
    <property type="entry name" value="Ig-like_fold"/>
</dbReference>
<evidence type="ECO:0000313" key="21">
    <source>
        <dbReference type="Proteomes" id="UP000014070"/>
    </source>
</evidence>
<keyword evidence="14" id="KW-0464">Manganese</keyword>
<feature type="transmembrane region" description="Helical" evidence="18">
    <location>
        <begin position="286"/>
        <end position="307"/>
    </location>
</feature>
<evidence type="ECO:0000256" key="16">
    <source>
        <dbReference type="ARBA" id="ARBA00034066"/>
    </source>
</evidence>
<name>R9T966_METII</name>
<evidence type="ECO:0000256" key="8">
    <source>
        <dbReference type="ARBA" id="ARBA00022679"/>
    </source>
</evidence>
<keyword evidence="8 20" id="KW-0808">Transferase</keyword>
<dbReference type="InterPro" id="IPR048307">
    <property type="entry name" value="STT3_N"/>
</dbReference>
<dbReference type="KEGG" id="mer:MMINT_19550"/>
<reference evidence="20 21" key="1">
    <citation type="journal article" date="2013" name="Genome Announc.">
        <title>Genome sequence of 'Candidatus Methanomassiliicoccus intestinalis' Issoire-Mx1, a third thermoplasmatales-related methanogenic archaeon from human feces.</title>
        <authorList>
            <person name="Borrel G."/>
            <person name="Harris H.M."/>
            <person name="Parisot N."/>
            <person name="Gaci N."/>
            <person name="Tottey W."/>
            <person name="Mihajlovski A."/>
            <person name="Deane J."/>
            <person name="Gribaldo S."/>
            <person name="Bardot O."/>
            <person name="Peyretaillade E."/>
            <person name="Peyret P."/>
            <person name="O'Toole P.W."/>
            <person name="Brugere J.F."/>
        </authorList>
    </citation>
    <scope>NUCLEOTIDE SEQUENCE [LARGE SCALE GENOMIC DNA]</scope>
    <source>
        <strain evidence="20 21">Issoire-Mx1</strain>
    </source>
</reference>
<evidence type="ECO:0000256" key="13">
    <source>
        <dbReference type="ARBA" id="ARBA00023136"/>
    </source>
</evidence>
<dbReference type="OrthoDB" id="82393at2157"/>
<dbReference type="Gene3D" id="2.60.40.1120">
    <property type="entry name" value="Carboxypeptidase-like, regulatory domain"/>
    <property type="match status" value="2"/>
</dbReference>
<evidence type="ECO:0000256" key="3">
    <source>
        <dbReference type="ARBA" id="ARBA00004651"/>
    </source>
</evidence>
<dbReference type="GO" id="GO:0005886">
    <property type="term" value="C:plasma membrane"/>
    <property type="evidence" value="ECO:0007669"/>
    <property type="project" value="UniProtKB-SubCell"/>
</dbReference>
<evidence type="ECO:0000256" key="4">
    <source>
        <dbReference type="ARBA" id="ARBA00004922"/>
    </source>
</evidence>
<dbReference type="PANTHER" id="PTHR13872:SF1">
    <property type="entry name" value="DOLICHYL-DIPHOSPHOOLIGOSACCHARIDE--PROTEIN GLYCOSYLTRANSFERASE SUBUNIT STT3B"/>
    <property type="match status" value="1"/>
</dbReference>
<evidence type="ECO:0000256" key="5">
    <source>
        <dbReference type="ARBA" id="ARBA00010810"/>
    </source>
</evidence>
<feature type="transmembrane region" description="Helical" evidence="18">
    <location>
        <begin position="440"/>
        <end position="460"/>
    </location>
</feature>
<evidence type="ECO:0000256" key="1">
    <source>
        <dbReference type="ARBA" id="ARBA00001936"/>
    </source>
</evidence>
<comment type="cofactor">
    <cofactor evidence="1">
        <name>Mn(2+)</name>
        <dbReference type="ChEBI" id="CHEBI:29035"/>
    </cofactor>
</comment>
<feature type="transmembrane region" description="Helical" evidence="18">
    <location>
        <begin position="389"/>
        <end position="410"/>
    </location>
</feature>
<gene>
    <name evidence="20" type="ORF">MMINT_19550</name>
</gene>
<dbReference type="EMBL" id="CP005934">
    <property type="protein sequence ID" value="AGN27225.1"/>
    <property type="molecule type" value="Genomic_DNA"/>
</dbReference>
<dbReference type="GO" id="GO:0004576">
    <property type="term" value="F:oligosaccharyl transferase activity"/>
    <property type="evidence" value="ECO:0007669"/>
    <property type="project" value="InterPro"/>
</dbReference>
<dbReference type="HOGENOM" id="CLU_001590_0_0_2"/>
<dbReference type="GO" id="GO:0046872">
    <property type="term" value="F:metal ion binding"/>
    <property type="evidence" value="ECO:0007669"/>
    <property type="project" value="UniProtKB-KW"/>
</dbReference>
<dbReference type="PANTHER" id="PTHR13872">
    <property type="entry name" value="DOLICHYL-DIPHOSPHOOLIGOSACCHARIDE--PROTEIN GLYCOSYLTRANSFERASE SUBUNIT"/>
    <property type="match status" value="1"/>
</dbReference>
<feature type="domain" description="Oligosaccharyl transferase STT3 N-terminal" evidence="19">
    <location>
        <begin position="70"/>
        <end position="467"/>
    </location>
</feature>
<keyword evidence="13 18" id="KW-0472">Membrane</keyword>
<dbReference type="RefSeq" id="WP_020449750.1">
    <property type="nucleotide sequence ID" value="NC_021353.1"/>
</dbReference>
<evidence type="ECO:0000313" key="20">
    <source>
        <dbReference type="EMBL" id="AGN27225.1"/>
    </source>
</evidence>
<evidence type="ECO:0000256" key="11">
    <source>
        <dbReference type="ARBA" id="ARBA00022842"/>
    </source>
</evidence>
<feature type="transmembrane region" description="Helical" evidence="18">
    <location>
        <begin position="313"/>
        <end position="332"/>
    </location>
</feature>
<evidence type="ECO:0000256" key="2">
    <source>
        <dbReference type="ARBA" id="ARBA00001946"/>
    </source>
</evidence>
<feature type="compositionally biased region" description="Basic and acidic residues" evidence="17">
    <location>
        <begin position="1"/>
        <end position="18"/>
    </location>
</feature>
<comment type="subcellular location">
    <subcellularLocation>
        <location evidence="3">Cell membrane</location>
        <topology evidence="3">Multi-pass membrane protein</topology>
    </subcellularLocation>
</comment>
<protein>
    <recommendedName>
        <fullName evidence="6">dolichyl-phosphooligosaccharide-protein glycotransferase</fullName>
        <ecNumber evidence="6">2.4.99.21</ecNumber>
    </recommendedName>
    <alternativeName>
        <fullName evidence="15">Oligosaccharyl transferase</fullName>
    </alternativeName>
</protein>
<feature type="transmembrane region" description="Helical" evidence="18">
    <location>
        <begin position="38"/>
        <end position="58"/>
    </location>
</feature>
<dbReference type="SUPFAM" id="SSF49464">
    <property type="entry name" value="Carboxypeptidase regulatory domain-like"/>
    <property type="match status" value="2"/>
</dbReference>
<keyword evidence="12 18" id="KW-1133">Transmembrane helix</keyword>
<evidence type="ECO:0000259" key="19">
    <source>
        <dbReference type="Pfam" id="PF02516"/>
    </source>
</evidence>
<comment type="catalytic activity">
    <reaction evidence="16">
        <text>an archaeal dolichyl phosphooligosaccharide + [protein]-L-asparagine = an archaeal dolichyl phosphate + a glycoprotein with the oligosaccharide chain attached by N-beta-D-glycosyl linkage to a protein L-asparagine.</text>
        <dbReference type="EC" id="2.4.99.21"/>
    </reaction>
</comment>
<dbReference type="STRING" id="1295009.MMINT_19550"/>
<feature type="region of interest" description="Disordered" evidence="17">
    <location>
        <begin position="1"/>
        <end position="26"/>
    </location>
</feature>